<dbReference type="PANTHER" id="PTHR35176:SF11">
    <property type="entry name" value="PYRIDOXAMINE 5'-PHOSPHATE OXIDASE FAMILY PROTEIN"/>
    <property type="match status" value="1"/>
</dbReference>
<accession>A0A5S4FCC3</accession>
<dbReference type="NCBIfam" id="TIGR03666">
    <property type="entry name" value="Rv2061_F420"/>
    <property type="match status" value="1"/>
</dbReference>
<proteinExistence type="predicted"/>
<dbReference type="InterPro" id="IPR052019">
    <property type="entry name" value="F420H2_bilvrd_red/Heme_oxyg"/>
</dbReference>
<name>A0A5S4FCC3_9ACTN</name>
<organism evidence="2 3">
    <name type="scientific">Nonomuraea turkmeniaca</name>
    <dbReference type="NCBI Taxonomy" id="103838"/>
    <lineage>
        <taxon>Bacteria</taxon>
        <taxon>Bacillati</taxon>
        <taxon>Actinomycetota</taxon>
        <taxon>Actinomycetes</taxon>
        <taxon>Streptosporangiales</taxon>
        <taxon>Streptosporangiaceae</taxon>
        <taxon>Nonomuraea</taxon>
    </lineage>
</organism>
<dbReference type="Proteomes" id="UP000309128">
    <property type="component" value="Unassembled WGS sequence"/>
</dbReference>
<gene>
    <name evidence="2" type="ORF">ETD86_27095</name>
</gene>
<dbReference type="GO" id="GO:0016627">
    <property type="term" value="F:oxidoreductase activity, acting on the CH-CH group of donors"/>
    <property type="evidence" value="ECO:0007669"/>
    <property type="project" value="TreeGrafter"/>
</dbReference>
<dbReference type="InterPro" id="IPR019965">
    <property type="entry name" value="PPOX_F420-dep_Rv2061_put"/>
</dbReference>
<dbReference type="GO" id="GO:0070967">
    <property type="term" value="F:coenzyme F420 binding"/>
    <property type="evidence" value="ECO:0007669"/>
    <property type="project" value="TreeGrafter"/>
</dbReference>
<dbReference type="InterPro" id="IPR012349">
    <property type="entry name" value="Split_barrel_FMN-bd"/>
</dbReference>
<comment type="caution">
    <text evidence="2">The sequence shown here is derived from an EMBL/GenBank/DDBJ whole genome shotgun (WGS) entry which is preliminary data.</text>
</comment>
<evidence type="ECO:0000313" key="3">
    <source>
        <dbReference type="Proteomes" id="UP000309128"/>
    </source>
</evidence>
<dbReference type="SUPFAM" id="SSF50475">
    <property type="entry name" value="FMN-binding split barrel"/>
    <property type="match status" value="1"/>
</dbReference>
<dbReference type="Gene3D" id="2.30.110.10">
    <property type="entry name" value="Electron Transport, Fmn-binding Protein, Chain A"/>
    <property type="match status" value="1"/>
</dbReference>
<sequence length="140" mass="15167">MDAAPALAPFVRQKTIRLTSFRRDGRPVGAPVSIVVDGERAYVRSPGTGGKIKRIRNNPLVEIAPCTSSGKPTGPAVRMRARLLEGAEYRHAGRLLARKYPMLQGVLVPLTHRLGRAKFGRTAHLALDPIEDPPAGSRSI</sequence>
<dbReference type="EMBL" id="VCKY01000100">
    <property type="protein sequence ID" value="TMR15481.1"/>
    <property type="molecule type" value="Genomic_DNA"/>
</dbReference>
<keyword evidence="1 2" id="KW-0560">Oxidoreductase</keyword>
<dbReference type="OrthoDB" id="5738083at2"/>
<evidence type="ECO:0000313" key="2">
    <source>
        <dbReference type="EMBL" id="TMR15481.1"/>
    </source>
</evidence>
<reference evidence="2 3" key="1">
    <citation type="submission" date="2019-05" db="EMBL/GenBank/DDBJ databases">
        <title>Draft genome sequence of Nonomuraea turkmeniaca DSM 43926.</title>
        <authorList>
            <person name="Saricaoglu S."/>
            <person name="Isik K."/>
        </authorList>
    </citation>
    <scope>NUCLEOTIDE SEQUENCE [LARGE SCALE GENOMIC DNA]</scope>
    <source>
        <strain evidence="2 3">DSM 43926</strain>
    </source>
</reference>
<dbReference type="GO" id="GO:0005829">
    <property type="term" value="C:cytosol"/>
    <property type="evidence" value="ECO:0007669"/>
    <property type="project" value="TreeGrafter"/>
</dbReference>
<dbReference type="PANTHER" id="PTHR35176">
    <property type="entry name" value="HEME OXYGENASE HI_0854-RELATED"/>
    <property type="match status" value="1"/>
</dbReference>
<dbReference type="AlphaFoldDB" id="A0A5S4FCC3"/>
<protein>
    <submittedName>
        <fullName evidence="2">PPOX class F420-dependent oxidoreductase</fullName>
        <ecNumber evidence="2">1.-.-.-</ecNumber>
    </submittedName>
</protein>
<dbReference type="EC" id="1.-.-.-" evidence="2"/>
<evidence type="ECO:0000256" key="1">
    <source>
        <dbReference type="ARBA" id="ARBA00023002"/>
    </source>
</evidence>
<keyword evidence="3" id="KW-1185">Reference proteome</keyword>